<evidence type="ECO:0000256" key="1">
    <source>
        <dbReference type="SAM" id="MobiDB-lite"/>
    </source>
</evidence>
<accession>A0A0C9R425</accession>
<name>A0A0C9R425_9HYME</name>
<feature type="region of interest" description="Disordered" evidence="1">
    <location>
        <begin position="34"/>
        <end position="109"/>
    </location>
</feature>
<protein>
    <submittedName>
        <fullName evidence="2">ORF c21671_g2_i1|g.35536 c21671_g2_i1|m.355 36 type:5prime_partial len:110 (-) protein</fullName>
    </submittedName>
</protein>
<feature type="non-terminal residue" evidence="2">
    <location>
        <position position="1"/>
    </location>
</feature>
<reference evidence="2" key="1">
    <citation type="submission" date="2015-01" db="EMBL/GenBank/DDBJ databases">
        <title>Transcriptome Assembly of Fopius arisanus.</title>
        <authorList>
            <person name="Geib S."/>
        </authorList>
    </citation>
    <scope>NUCLEOTIDE SEQUENCE</scope>
</reference>
<gene>
    <name evidence="2" type="ORF">g.35536</name>
</gene>
<sequence length="109" mass="12571">KKYRNNEKQTEMRLFNDENALGISEQFKENTYDENWGAEGSAKYGHGLRADRTGTGTDKDSQEQTGTKRSRQGQTGTKRNRQEQTGTDGNRQERTDRYNMSLLQKKKCS</sequence>
<feature type="compositionally biased region" description="Polar residues" evidence="1">
    <location>
        <begin position="63"/>
        <end position="89"/>
    </location>
</feature>
<organism evidence="2">
    <name type="scientific">Fopius arisanus</name>
    <dbReference type="NCBI Taxonomy" id="64838"/>
    <lineage>
        <taxon>Eukaryota</taxon>
        <taxon>Metazoa</taxon>
        <taxon>Ecdysozoa</taxon>
        <taxon>Arthropoda</taxon>
        <taxon>Hexapoda</taxon>
        <taxon>Insecta</taxon>
        <taxon>Pterygota</taxon>
        <taxon>Neoptera</taxon>
        <taxon>Endopterygota</taxon>
        <taxon>Hymenoptera</taxon>
        <taxon>Apocrita</taxon>
        <taxon>Ichneumonoidea</taxon>
        <taxon>Braconidae</taxon>
        <taxon>Opiinae</taxon>
        <taxon>Fopius</taxon>
    </lineage>
</organism>
<dbReference type="EMBL" id="GBYB01011054">
    <property type="protein sequence ID" value="JAG80821.1"/>
    <property type="molecule type" value="Transcribed_RNA"/>
</dbReference>
<evidence type="ECO:0000313" key="2">
    <source>
        <dbReference type="EMBL" id="JAG80821.1"/>
    </source>
</evidence>
<feature type="compositionally biased region" description="Basic and acidic residues" evidence="1">
    <location>
        <begin position="48"/>
        <end position="62"/>
    </location>
</feature>
<proteinExistence type="predicted"/>
<dbReference type="AlphaFoldDB" id="A0A0C9R425"/>